<evidence type="ECO:0000313" key="2">
    <source>
        <dbReference type="Proteomes" id="UP000020766"/>
    </source>
</evidence>
<organism evidence="1 2">
    <name type="scientific">Comamonas aquatica DA1877</name>
    <dbReference type="NCBI Taxonomy" id="1457173"/>
    <lineage>
        <taxon>Bacteria</taxon>
        <taxon>Pseudomonadati</taxon>
        <taxon>Pseudomonadota</taxon>
        <taxon>Betaproteobacteria</taxon>
        <taxon>Burkholderiales</taxon>
        <taxon>Comamonadaceae</taxon>
        <taxon>Comamonas</taxon>
    </lineage>
</organism>
<proteinExistence type="predicted"/>
<accession>A0A014MA74</accession>
<protein>
    <submittedName>
        <fullName evidence="1">Uncharacterized protein</fullName>
    </submittedName>
</protein>
<sequence>MSHAYPPSPSDLQIARNFHLQTKSHHMVKMP</sequence>
<name>A0A014MA74_9BURK</name>
<dbReference type="Proteomes" id="UP000020766">
    <property type="component" value="Unassembled WGS sequence"/>
</dbReference>
<dbReference type="EMBL" id="JBOK01000031">
    <property type="protein sequence ID" value="EXU78651.1"/>
    <property type="molecule type" value="Genomic_DNA"/>
</dbReference>
<dbReference type="AlphaFoldDB" id="A0A014MA74"/>
<gene>
    <name evidence="1" type="ORF">AX13_11675</name>
</gene>
<evidence type="ECO:0000313" key="1">
    <source>
        <dbReference type="EMBL" id="EXU78651.1"/>
    </source>
</evidence>
<comment type="caution">
    <text evidence="1">The sequence shown here is derived from an EMBL/GenBank/DDBJ whole genome shotgun (WGS) entry which is preliminary data.</text>
</comment>
<reference evidence="1 2" key="1">
    <citation type="submission" date="2014-01" db="EMBL/GenBank/DDBJ databases">
        <title>Interspecies Systems Biology Uncovers Metabolites Affecting C. elegans Gene Expression and Life History Traits.</title>
        <authorList>
            <person name="Watson E."/>
            <person name="Macneil L.T."/>
            <person name="Ritter A.D."/>
            <person name="Yilmaz L.S."/>
            <person name="Rosebrock A.P."/>
            <person name="Caudy A.A."/>
            <person name="Walhout A.J."/>
        </authorList>
    </citation>
    <scope>NUCLEOTIDE SEQUENCE [LARGE SCALE GENOMIC DNA]</scope>
    <source>
        <strain evidence="1 2">DA1877</strain>
    </source>
</reference>
<keyword evidence="2" id="KW-1185">Reference proteome</keyword>